<keyword evidence="2 4" id="KW-1133">Transmembrane helix</keyword>
<dbReference type="GO" id="GO:0022857">
    <property type="term" value="F:transmembrane transporter activity"/>
    <property type="evidence" value="ECO:0007669"/>
    <property type="project" value="InterPro"/>
</dbReference>
<sequence>MKAFLRCVVAMEKNKPYIAMIFIQFVYTGMSLFSKAAISEGMKPSVFVAYRQGFATLALAPFAFFFERLPKQFLFSFLFLGLNTPSVCLLMNLYNFLFCW</sequence>
<organism evidence="5">
    <name type="scientific">Davidia involucrata</name>
    <name type="common">Dove tree</name>
    <dbReference type="NCBI Taxonomy" id="16924"/>
    <lineage>
        <taxon>Eukaryota</taxon>
        <taxon>Viridiplantae</taxon>
        <taxon>Streptophyta</taxon>
        <taxon>Embryophyta</taxon>
        <taxon>Tracheophyta</taxon>
        <taxon>Spermatophyta</taxon>
        <taxon>Magnoliopsida</taxon>
        <taxon>eudicotyledons</taxon>
        <taxon>Gunneridae</taxon>
        <taxon>Pentapetalae</taxon>
        <taxon>asterids</taxon>
        <taxon>Cornales</taxon>
        <taxon>Nyssaceae</taxon>
        <taxon>Davidia</taxon>
    </lineage>
</organism>
<protein>
    <recommendedName>
        <fullName evidence="6">WAT1-related protein</fullName>
    </recommendedName>
</protein>
<keyword evidence="1 4" id="KW-0812">Transmembrane</keyword>
<proteinExistence type="predicted"/>
<name>A0A5B7C2Q1_DAVIN</name>
<evidence type="ECO:0000256" key="3">
    <source>
        <dbReference type="ARBA" id="ARBA00023136"/>
    </source>
</evidence>
<evidence type="ECO:0000256" key="2">
    <source>
        <dbReference type="ARBA" id="ARBA00022989"/>
    </source>
</evidence>
<gene>
    <name evidence="5" type="ORF">Din_044618</name>
</gene>
<evidence type="ECO:0000256" key="1">
    <source>
        <dbReference type="ARBA" id="ARBA00022692"/>
    </source>
</evidence>
<evidence type="ECO:0000256" key="4">
    <source>
        <dbReference type="SAM" id="Phobius"/>
    </source>
</evidence>
<evidence type="ECO:0000313" key="5">
    <source>
        <dbReference type="EMBL" id="MPA75177.1"/>
    </source>
</evidence>
<feature type="transmembrane region" description="Helical" evidence="4">
    <location>
        <begin position="46"/>
        <end position="66"/>
    </location>
</feature>
<feature type="transmembrane region" description="Helical" evidence="4">
    <location>
        <begin position="16"/>
        <end position="34"/>
    </location>
</feature>
<dbReference type="PANTHER" id="PTHR31218">
    <property type="entry name" value="WAT1-RELATED PROTEIN"/>
    <property type="match status" value="1"/>
</dbReference>
<keyword evidence="3 4" id="KW-0472">Membrane</keyword>
<feature type="transmembrane region" description="Helical" evidence="4">
    <location>
        <begin position="73"/>
        <end position="94"/>
    </location>
</feature>
<dbReference type="InterPro" id="IPR030184">
    <property type="entry name" value="WAT1-related"/>
</dbReference>
<accession>A0A5B7C2Q1</accession>
<dbReference type="EMBL" id="GHES01044618">
    <property type="protein sequence ID" value="MPA75177.1"/>
    <property type="molecule type" value="Transcribed_RNA"/>
</dbReference>
<dbReference type="GO" id="GO:0016020">
    <property type="term" value="C:membrane"/>
    <property type="evidence" value="ECO:0007669"/>
    <property type="project" value="InterPro"/>
</dbReference>
<evidence type="ECO:0008006" key="6">
    <source>
        <dbReference type="Google" id="ProtNLM"/>
    </source>
</evidence>
<reference evidence="5" key="1">
    <citation type="submission" date="2019-08" db="EMBL/GenBank/DDBJ databases">
        <title>Reference gene set and small RNA set construction with multiple tissues from Davidia involucrata Baill.</title>
        <authorList>
            <person name="Yang H."/>
            <person name="Zhou C."/>
            <person name="Li G."/>
            <person name="Wang J."/>
            <person name="Gao P."/>
            <person name="Wang M."/>
            <person name="Wang R."/>
            <person name="Zhao Y."/>
        </authorList>
    </citation>
    <scope>NUCLEOTIDE SEQUENCE</scope>
    <source>
        <tissue evidence="5">Mixed with DoveR01_LX</tissue>
    </source>
</reference>
<dbReference type="AlphaFoldDB" id="A0A5B7C2Q1"/>